<dbReference type="Proteomes" id="UP000291591">
    <property type="component" value="Unassembled WGS sequence"/>
</dbReference>
<dbReference type="InterPro" id="IPR012551">
    <property type="entry name" value="DUF1707_SHOCT-like"/>
</dbReference>
<dbReference type="PANTHER" id="PTHR40763:SF5">
    <property type="entry name" value="MEMBRANE PROTEIN"/>
    <property type="match status" value="1"/>
</dbReference>
<organism evidence="3 4">
    <name type="scientific">Pseudonocardia sediminis</name>
    <dbReference type="NCBI Taxonomy" id="1397368"/>
    <lineage>
        <taxon>Bacteria</taxon>
        <taxon>Bacillati</taxon>
        <taxon>Actinomycetota</taxon>
        <taxon>Actinomycetes</taxon>
        <taxon>Pseudonocardiales</taxon>
        <taxon>Pseudonocardiaceae</taxon>
        <taxon>Pseudonocardia</taxon>
    </lineage>
</organism>
<evidence type="ECO:0000313" key="4">
    <source>
        <dbReference type="Proteomes" id="UP000291591"/>
    </source>
</evidence>
<evidence type="ECO:0000256" key="1">
    <source>
        <dbReference type="SAM" id="Phobius"/>
    </source>
</evidence>
<dbReference type="EMBL" id="SHKL01000001">
    <property type="protein sequence ID" value="RZT89215.1"/>
    <property type="molecule type" value="Genomic_DNA"/>
</dbReference>
<keyword evidence="1" id="KW-0812">Transmembrane</keyword>
<sequence length="153" mass="17198">MAEGPDEQNMRVSDADRAATAERLQVAHDEGRLSLTEFDERVQQSYAAVVRADLDRLVGDLPVVERENLPSVRREREAVERREARTEWYGEWRSWAGTSVLLLGIWGMISLLAGEFTAFWPIFPIGIWALVLIGSAFERPRTDGHGDASTDKG</sequence>
<keyword evidence="1" id="KW-1133">Transmembrane helix</keyword>
<feature type="domain" description="DUF1707" evidence="2">
    <location>
        <begin position="10"/>
        <end position="62"/>
    </location>
</feature>
<comment type="caution">
    <text evidence="3">The sequence shown here is derived from an EMBL/GenBank/DDBJ whole genome shotgun (WGS) entry which is preliminary data.</text>
</comment>
<dbReference type="PANTHER" id="PTHR40763">
    <property type="entry name" value="MEMBRANE PROTEIN-RELATED"/>
    <property type="match status" value="1"/>
</dbReference>
<dbReference type="RefSeq" id="WP_130293603.1">
    <property type="nucleotide sequence ID" value="NZ_SHKL01000001.1"/>
</dbReference>
<dbReference type="Pfam" id="PF08044">
    <property type="entry name" value="DUF1707"/>
    <property type="match status" value="1"/>
</dbReference>
<reference evidence="3 4" key="1">
    <citation type="submission" date="2019-02" db="EMBL/GenBank/DDBJ databases">
        <title>Sequencing the genomes of 1000 actinobacteria strains.</title>
        <authorList>
            <person name="Klenk H.-P."/>
        </authorList>
    </citation>
    <scope>NUCLEOTIDE SEQUENCE [LARGE SCALE GENOMIC DNA]</scope>
    <source>
        <strain evidence="3 4">DSM 45779</strain>
    </source>
</reference>
<accession>A0A4Q7V5D1</accession>
<keyword evidence="1" id="KW-0472">Membrane</keyword>
<dbReference type="OrthoDB" id="3748531at2"/>
<feature type="transmembrane region" description="Helical" evidence="1">
    <location>
        <begin position="92"/>
        <end position="112"/>
    </location>
</feature>
<feature type="transmembrane region" description="Helical" evidence="1">
    <location>
        <begin position="118"/>
        <end position="137"/>
    </location>
</feature>
<name>A0A4Q7V5D1_PSEST</name>
<evidence type="ECO:0000259" key="2">
    <source>
        <dbReference type="Pfam" id="PF08044"/>
    </source>
</evidence>
<dbReference type="AlphaFoldDB" id="A0A4Q7V5D1"/>
<keyword evidence="4" id="KW-1185">Reference proteome</keyword>
<proteinExistence type="predicted"/>
<protein>
    <submittedName>
        <fullName evidence="3">Uncharacterized protein DUF1707</fullName>
    </submittedName>
</protein>
<gene>
    <name evidence="3" type="ORF">EV383_6175</name>
</gene>
<evidence type="ECO:0000313" key="3">
    <source>
        <dbReference type="EMBL" id="RZT89215.1"/>
    </source>
</evidence>